<evidence type="ECO:0000259" key="9">
    <source>
        <dbReference type="PROSITE" id="PS51105"/>
    </source>
</evidence>
<gene>
    <name evidence="10" type="ORF">GA0061075_102141</name>
</gene>
<keyword evidence="2" id="KW-0813">Transport</keyword>
<organism evidence="10 11">
    <name type="scientific">Weissella hellenica</name>
    <dbReference type="NCBI Taxonomy" id="46256"/>
    <lineage>
        <taxon>Bacteria</taxon>
        <taxon>Bacillati</taxon>
        <taxon>Bacillota</taxon>
        <taxon>Bacilli</taxon>
        <taxon>Lactobacillales</taxon>
        <taxon>Lactobacillaceae</taxon>
        <taxon>Weissella</taxon>
    </lineage>
</organism>
<feature type="transmembrane region" description="Helical" evidence="8">
    <location>
        <begin position="161"/>
        <end position="185"/>
    </location>
</feature>
<name>A0ABY0JZD5_WEIHE</name>
<dbReference type="InterPro" id="IPR004501">
    <property type="entry name" value="PTS_EIIC_3"/>
</dbReference>
<keyword evidence="4" id="KW-0762">Sugar transport</keyword>
<evidence type="ECO:0000256" key="5">
    <source>
        <dbReference type="ARBA" id="ARBA00022692"/>
    </source>
</evidence>
<comment type="caution">
    <text evidence="10">The sequence shown here is derived from an EMBL/GenBank/DDBJ whole genome shotgun (WGS) entry which is preliminary data.</text>
</comment>
<reference evidence="10 11" key="1">
    <citation type="submission" date="2016-08" db="EMBL/GenBank/DDBJ databases">
        <authorList>
            <person name="Varghese N."/>
            <person name="Submissions Spin"/>
        </authorList>
    </citation>
    <scope>NUCLEOTIDE SEQUENCE [LARGE SCALE GENOMIC DNA]</scope>
    <source>
        <strain evidence="10 11">R-53116</strain>
    </source>
</reference>
<protein>
    <submittedName>
        <fullName evidence="10">Phosphotransferase system, EIIC</fullName>
    </submittedName>
</protein>
<feature type="transmembrane region" description="Helical" evidence="8">
    <location>
        <begin position="127"/>
        <end position="149"/>
    </location>
</feature>
<evidence type="ECO:0000256" key="6">
    <source>
        <dbReference type="ARBA" id="ARBA00022989"/>
    </source>
</evidence>
<dbReference type="PROSITE" id="PS51105">
    <property type="entry name" value="PTS_EIIC_TYPE_3"/>
    <property type="match status" value="1"/>
</dbReference>
<keyword evidence="5 8" id="KW-0812">Transmembrane</keyword>
<dbReference type="InterPro" id="IPR051088">
    <property type="entry name" value="PTS_Sugar-EIIC/EIIB"/>
</dbReference>
<dbReference type="InterPro" id="IPR003352">
    <property type="entry name" value="PTS_EIIC"/>
</dbReference>
<evidence type="ECO:0000256" key="7">
    <source>
        <dbReference type="ARBA" id="ARBA00023136"/>
    </source>
</evidence>
<dbReference type="Pfam" id="PF02378">
    <property type="entry name" value="PTS_EIIC"/>
    <property type="match status" value="1"/>
</dbReference>
<evidence type="ECO:0000313" key="11">
    <source>
        <dbReference type="Proteomes" id="UP000182448"/>
    </source>
</evidence>
<evidence type="ECO:0000313" key="10">
    <source>
        <dbReference type="EMBL" id="SCB78991.1"/>
    </source>
</evidence>
<keyword evidence="3" id="KW-1003">Cell membrane</keyword>
<evidence type="ECO:0000256" key="8">
    <source>
        <dbReference type="SAM" id="Phobius"/>
    </source>
</evidence>
<dbReference type="PANTHER" id="PTHR33989">
    <property type="match status" value="1"/>
</dbReference>
<accession>A0ABY0JZD5</accession>
<sequence length="232" mass="25768">MMNKIMTFMSETFAPKVNKVVKNPWFASIQDAIMAALPLVFVGSLVTVVSLLNNIFPGIPDFSKISDFSFGMFGLIVSFLIPYYLLEKKKHAEQKLISGATGLVLFMMMLFPSFSKGGDVTFILSRFGSAGMFLAIITGLFVSFVMNFASKYSLFDEDTAIPDFVVGWFNSLIPITVILIIGWLITFQFNIDFFDVIIAVFSPLSAIVQSYPGFVLSVFIPVFSILLEFLLG</sequence>
<dbReference type="PANTHER" id="PTHR33989:SF4">
    <property type="entry name" value="PTS SYSTEM N,N'-DIACETYLCHITOBIOSE-SPECIFIC EIIC COMPONENT"/>
    <property type="match status" value="1"/>
</dbReference>
<evidence type="ECO:0000256" key="1">
    <source>
        <dbReference type="ARBA" id="ARBA00004651"/>
    </source>
</evidence>
<evidence type="ECO:0000256" key="3">
    <source>
        <dbReference type="ARBA" id="ARBA00022475"/>
    </source>
</evidence>
<dbReference type="Proteomes" id="UP000182448">
    <property type="component" value="Unassembled WGS sequence"/>
</dbReference>
<dbReference type="EMBL" id="FMAW01000002">
    <property type="protein sequence ID" value="SCB78991.1"/>
    <property type="molecule type" value="Genomic_DNA"/>
</dbReference>
<keyword evidence="6 8" id="KW-1133">Transmembrane helix</keyword>
<feature type="transmembrane region" description="Helical" evidence="8">
    <location>
        <begin position="32"/>
        <end position="56"/>
    </location>
</feature>
<feature type="domain" description="PTS EIIC type-3" evidence="9">
    <location>
        <begin position="9"/>
        <end position="232"/>
    </location>
</feature>
<keyword evidence="11" id="KW-1185">Reference proteome</keyword>
<feature type="transmembrane region" description="Helical" evidence="8">
    <location>
        <begin position="68"/>
        <end position="85"/>
    </location>
</feature>
<evidence type="ECO:0000256" key="4">
    <source>
        <dbReference type="ARBA" id="ARBA00022597"/>
    </source>
</evidence>
<comment type="subcellular location">
    <subcellularLocation>
        <location evidence="1">Cell membrane</location>
        <topology evidence="1">Multi-pass membrane protein</topology>
    </subcellularLocation>
</comment>
<proteinExistence type="predicted"/>
<evidence type="ECO:0000256" key="2">
    <source>
        <dbReference type="ARBA" id="ARBA00022448"/>
    </source>
</evidence>
<feature type="transmembrane region" description="Helical" evidence="8">
    <location>
        <begin position="97"/>
        <end position="115"/>
    </location>
</feature>
<keyword evidence="7 8" id="KW-0472">Membrane</keyword>